<evidence type="ECO:0000313" key="11">
    <source>
        <dbReference type="Proteomes" id="UP000587002"/>
    </source>
</evidence>
<comment type="subcellular location">
    <subcellularLocation>
        <location evidence="1">Cell membrane</location>
        <topology evidence="1">Multi-pass membrane protein</topology>
    </subcellularLocation>
</comment>
<evidence type="ECO:0000256" key="1">
    <source>
        <dbReference type="ARBA" id="ARBA00004651"/>
    </source>
</evidence>
<feature type="compositionally biased region" description="Basic and acidic residues" evidence="7">
    <location>
        <begin position="205"/>
        <end position="214"/>
    </location>
</feature>
<keyword evidence="4 10" id="KW-0378">Hydrolase</keyword>
<dbReference type="SMART" id="SM00014">
    <property type="entry name" value="acidPPc"/>
    <property type="match status" value="1"/>
</dbReference>
<evidence type="ECO:0000256" key="3">
    <source>
        <dbReference type="ARBA" id="ARBA00022692"/>
    </source>
</evidence>
<feature type="transmembrane region" description="Helical" evidence="8">
    <location>
        <begin position="154"/>
        <end position="170"/>
    </location>
</feature>
<gene>
    <name evidence="10" type="ORF">HNR68_003433</name>
</gene>
<feature type="transmembrane region" description="Helical" evidence="8">
    <location>
        <begin position="176"/>
        <end position="194"/>
    </location>
</feature>
<evidence type="ECO:0000256" key="4">
    <source>
        <dbReference type="ARBA" id="ARBA00022801"/>
    </source>
</evidence>
<evidence type="ECO:0000256" key="7">
    <source>
        <dbReference type="SAM" id="MobiDB-lite"/>
    </source>
</evidence>
<proteinExistence type="predicted"/>
<keyword evidence="3 8" id="KW-0812">Transmembrane</keyword>
<dbReference type="CDD" id="cd01610">
    <property type="entry name" value="PAP2_like"/>
    <property type="match status" value="1"/>
</dbReference>
<dbReference type="EC" id="3.6.1.27" evidence="10"/>
<keyword evidence="5 8" id="KW-1133">Transmembrane helix</keyword>
<dbReference type="InterPro" id="IPR000326">
    <property type="entry name" value="PAP2/HPO"/>
</dbReference>
<dbReference type="AlphaFoldDB" id="A0A853AQ33"/>
<dbReference type="RefSeq" id="WP_179722365.1">
    <property type="nucleotide sequence ID" value="NZ_BAABFH010000001.1"/>
</dbReference>
<feature type="transmembrane region" description="Helical" evidence="8">
    <location>
        <begin position="44"/>
        <end position="67"/>
    </location>
</feature>
<feature type="domain" description="Phosphatidic acid phosphatase type 2/haloperoxidase" evidence="9">
    <location>
        <begin position="79"/>
        <end position="191"/>
    </location>
</feature>
<dbReference type="Proteomes" id="UP000587002">
    <property type="component" value="Unassembled WGS sequence"/>
</dbReference>
<dbReference type="GO" id="GO:0050380">
    <property type="term" value="F:undecaprenyl-diphosphatase activity"/>
    <property type="evidence" value="ECO:0007669"/>
    <property type="project" value="UniProtKB-EC"/>
</dbReference>
<organism evidence="10 11">
    <name type="scientific">Saccharopolyspora hordei</name>
    <dbReference type="NCBI Taxonomy" id="1838"/>
    <lineage>
        <taxon>Bacteria</taxon>
        <taxon>Bacillati</taxon>
        <taxon>Actinomycetota</taxon>
        <taxon>Actinomycetes</taxon>
        <taxon>Pseudonocardiales</taxon>
        <taxon>Pseudonocardiaceae</taxon>
        <taxon>Saccharopolyspora</taxon>
    </lineage>
</organism>
<evidence type="ECO:0000313" key="10">
    <source>
        <dbReference type="EMBL" id="NYI84803.1"/>
    </source>
</evidence>
<dbReference type="PANTHER" id="PTHR14969">
    <property type="entry name" value="SPHINGOSINE-1-PHOSPHATE PHOSPHOHYDROLASE"/>
    <property type="match status" value="1"/>
</dbReference>
<evidence type="ECO:0000259" key="9">
    <source>
        <dbReference type="SMART" id="SM00014"/>
    </source>
</evidence>
<dbReference type="SUPFAM" id="SSF48317">
    <property type="entry name" value="Acid phosphatase/Vanadium-dependent haloperoxidase"/>
    <property type="match status" value="1"/>
</dbReference>
<dbReference type="InterPro" id="IPR036938">
    <property type="entry name" value="PAP2/HPO_sf"/>
</dbReference>
<keyword evidence="6 8" id="KW-0472">Membrane</keyword>
<evidence type="ECO:0000256" key="5">
    <source>
        <dbReference type="ARBA" id="ARBA00022989"/>
    </source>
</evidence>
<dbReference type="Pfam" id="PF01569">
    <property type="entry name" value="PAP2"/>
    <property type="match status" value="1"/>
</dbReference>
<evidence type="ECO:0000256" key="8">
    <source>
        <dbReference type="SAM" id="Phobius"/>
    </source>
</evidence>
<protein>
    <submittedName>
        <fullName evidence="10">Undecaprenyl-diphosphatase</fullName>
        <ecNumber evidence="10">3.6.1.27</ecNumber>
    </submittedName>
</protein>
<keyword evidence="11" id="KW-1185">Reference proteome</keyword>
<keyword evidence="2" id="KW-1003">Cell membrane</keyword>
<dbReference type="GO" id="GO:0005886">
    <property type="term" value="C:plasma membrane"/>
    <property type="evidence" value="ECO:0007669"/>
    <property type="project" value="UniProtKB-SubCell"/>
</dbReference>
<evidence type="ECO:0000256" key="6">
    <source>
        <dbReference type="ARBA" id="ARBA00023136"/>
    </source>
</evidence>
<dbReference type="Gene3D" id="1.20.144.10">
    <property type="entry name" value="Phosphatidic acid phosphatase type 2/haloperoxidase"/>
    <property type="match status" value="1"/>
</dbReference>
<comment type="caution">
    <text evidence="10">The sequence shown here is derived from an EMBL/GenBank/DDBJ whole genome shotgun (WGS) entry which is preliminary data.</text>
</comment>
<evidence type="ECO:0000256" key="2">
    <source>
        <dbReference type="ARBA" id="ARBA00022475"/>
    </source>
</evidence>
<reference evidence="10 11" key="1">
    <citation type="submission" date="2020-07" db="EMBL/GenBank/DDBJ databases">
        <title>Sequencing the genomes of 1000 actinobacteria strains.</title>
        <authorList>
            <person name="Klenk H.-P."/>
        </authorList>
    </citation>
    <scope>NUCLEOTIDE SEQUENCE [LARGE SCALE GENOMIC DNA]</scope>
    <source>
        <strain evidence="10 11">DSM 44065</strain>
    </source>
</reference>
<dbReference type="EMBL" id="JACCFJ010000001">
    <property type="protein sequence ID" value="NYI84803.1"/>
    <property type="molecule type" value="Genomic_DNA"/>
</dbReference>
<dbReference type="PANTHER" id="PTHR14969:SF62">
    <property type="entry name" value="DECAPRENYLPHOSPHORYL-5-PHOSPHORIBOSE PHOSPHATASE RV3807C-RELATED"/>
    <property type="match status" value="1"/>
</dbReference>
<name>A0A853AQ33_9PSEU</name>
<accession>A0A853AQ33</accession>
<feature type="region of interest" description="Disordered" evidence="7">
    <location>
        <begin position="204"/>
        <end position="231"/>
    </location>
</feature>
<sequence>MVDNRAAAVVQAERTAEDAVGGVPDFSADLYRAVVDFAAGAPGWVQSFGAFFTEAALVLLFGVLLLACWRAWRTSARSTAVALLGVVGVGVAYALSEGIKVLVEEGRPCRAMHVATIVTCPPPGDWSFPSNHSVIAGATAFGVLAVWRSAGVPAMVVAACAAFSRVFVGAHYPHDVLVGLLFGVLVSAVLGALLRNQVTRQVQKLRPDRKHEGATEPIDTDEAPTMQIPRL</sequence>